<keyword evidence="6 10" id="KW-0472">Membrane</keyword>
<evidence type="ECO:0000256" key="1">
    <source>
        <dbReference type="ARBA" id="ARBA00004651"/>
    </source>
</evidence>
<feature type="transmembrane region" description="Helical" evidence="10">
    <location>
        <begin position="59"/>
        <end position="78"/>
    </location>
</feature>
<dbReference type="Pfam" id="PF00893">
    <property type="entry name" value="Multi_Drug_Res"/>
    <property type="match status" value="1"/>
</dbReference>
<protein>
    <recommendedName>
        <fullName evidence="8">Guanidinium exporter</fullName>
    </recommendedName>
</protein>
<comment type="subcellular location">
    <subcellularLocation>
        <location evidence="1 9">Cell membrane</location>
        <topology evidence="1 9">Multi-pass membrane protein</topology>
    </subcellularLocation>
</comment>
<evidence type="ECO:0000256" key="8">
    <source>
        <dbReference type="ARBA" id="ARBA00039168"/>
    </source>
</evidence>
<sequence>MAWFILMMAGVFEIGWAVGLKYVDGFSKPLPLVVTAFCMIVSVTLLSIALRDIPLGTGYAIWTGIGTAGAVLFGIFYLAEPASIWRLMSIGLILLGVLSLKVLPSS</sequence>
<evidence type="ECO:0000313" key="12">
    <source>
        <dbReference type="Proteomes" id="UP000198767"/>
    </source>
</evidence>
<evidence type="ECO:0000256" key="9">
    <source>
        <dbReference type="RuleBase" id="RU003942"/>
    </source>
</evidence>
<dbReference type="Gene3D" id="1.10.3730.20">
    <property type="match status" value="1"/>
</dbReference>
<dbReference type="AlphaFoldDB" id="A0A1G5QFM2"/>
<name>A0A1G5QFM2_9RHOB</name>
<dbReference type="PANTHER" id="PTHR30561">
    <property type="entry name" value="SMR FAMILY PROTON-DEPENDENT DRUG EFFLUX TRANSPORTER SUGE"/>
    <property type="match status" value="1"/>
</dbReference>
<dbReference type="SUPFAM" id="SSF103481">
    <property type="entry name" value="Multidrug resistance efflux transporter EmrE"/>
    <property type="match status" value="1"/>
</dbReference>
<evidence type="ECO:0000256" key="4">
    <source>
        <dbReference type="ARBA" id="ARBA00022692"/>
    </source>
</evidence>
<dbReference type="GO" id="GO:0022857">
    <property type="term" value="F:transmembrane transporter activity"/>
    <property type="evidence" value="ECO:0007669"/>
    <property type="project" value="InterPro"/>
</dbReference>
<evidence type="ECO:0000256" key="6">
    <source>
        <dbReference type="ARBA" id="ARBA00023136"/>
    </source>
</evidence>
<dbReference type="FunFam" id="1.10.3730.20:FF:000001">
    <property type="entry name" value="Quaternary ammonium compound resistance transporter SugE"/>
    <property type="match status" value="1"/>
</dbReference>
<dbReference type="EMBL" id="FMWG01000004">
    <property type="protein sequence ID" value="SCZ60584.1"/>
    <property type="molecule type" value="Genomic_DNA"/>
</dbReference>
<reference evidence="11 12" key="1">
    <citation type="submission" date="2016-10" db="EMBL/GenBank/DDBJ databases">
        <authorList>
            <person name="de Groot N.N."/>
        </authorList>
    </citation>
    <scope>NUCLEOTIDE SEQUENCE [LARGE SCALE GENOMIC DNA]</scope>
    <source>
        <strain evidence="11 12">U95</strain>
    </source>
</reference>
<dbReference type="RefSeq" id="WP_090217818.1">
    <property type="nucleotide sequence ID" value="NZ_CANLDO010000004.1"/>
</dbReference>
<evidence type="ECO:0000313" key="11">
    <source>
        <dbReference type="EMBL" id="SCZ60584.1"/>
    </source>
</evidence>
<dbReference type="GO" id="GO:0005886">
    <property type="term" value="C:plasma membrane"/>
    <property type="evidence" value="ECO:0007669"/>
    <property type="project" value="UniProtKB-SubCell"/>
</dbReference>
<comment type="similarity">
    <text evidence="7">Belongs to the drug/metabolite transporter (DMT) superfamily. Small multidrug resistance (SMR) (TC 2.A.7.1) family. Gdx/SugE subfamily.</text>
</comment>
<feature type="transmembrane region" description="Helical" evidence="10">
    <location>
        <begin position="84"/>
        <end position="103"/>
    </location>
</feature>
<evidence type="ECO:0000256" key="2">
    <source>
        <dbReference type="ARBA" id="ARBA00022448"/>
    </source>
</evidence>
<dbReference type="GO" id="GO:1990961">
    <property type="term" value="P:xenobiotic detoxification by transmembrane export across the plasma membrane"/>
    <property type="evidence" value="ECO:0007669"/>
    <property type="project" value="UniProtKB-ARBA"/>
</dbReference>
<keyword evidence="5 10" id="KW-1133">Transmembrane helix</keyword>
<organism evidence="11 12">
    <name type="scientific">Epibacterium ulvae</name>
    <dbReference type="NCBI Taxonomy" id="1156985"/>
    <lineage>
        <taxon>Bacteria</taxon>
        <taxon>Pseudomonadati</taxon>
        <taxon>Pseudomonadota</taxon>
        <taxon>Alphaproteobacteria</taxon>
        <taxon>Rhodobacterales</taxon>
        <taxon>Roseobacteraceae</taxon>
        <taxon>Epibacterium</taxon>
    </lineage>
</organism>
<dbReference type="InterPro" id="IPR045324">
    <property type="entry name" value="Small_multidrug_res"/>
</dbReference>
<keyword evidence="4 9" id="KW-0812">Transmembrane</keyword>
<evidence type="ECO:0000256" key="3">
    <source>
        <dbReference type="ARBA" id="ARBA00022475"/>
    </source>
</evidence>
<keyword evidence="12" id="KW-1185">Reference proteome</keyword>
<dbReference type="InterPro" id="IPR037185">
    <property type="entry name" value="EmrE-like"/>
</dbReference>
<accession>A0A1G5QFM2</accession>
<evidence type="ECO:0000256" key="7">
    <source>
        <dbReference type="ARBA" id="ARBA00038151"/>
    </source>
</evidence>
<keyword evidence="3" id="KW-1003">Cell membrane</keyword>
<proteinExistence type="inferred from homology"/>
<dbReference type="Proteomes" id="UP000198767">
    <property type="component" value="Unassembled WGS sequence"/>
</dbReference>
<dbReference type="STRING" id="1156985.SAMN04488118_104114"/>
<gene>
    <name evidence="11" type="ORF">SAMN04488118_104114</name>
</gene>
<dbReference type="PANTHER" id="PTHR30561:SF0">
    <property type="entry name" value="GUANIDINIUM EXPORTER"/>
    <property type="match status" value="1"/>
</dbReference>
<dbReference type="InterPro" id="IPR000390">
    <property type="entry name" value="Small_drug/metabolite_transptr"/>
</dbReference>
<keyword evidence="2" id="KW-0813">Transport</keyword>
<dbReference type="OrthoDB" id="9808638at2"/>
<feature type="transmembrane region" description="Helical" evidence="10">
    <location>
        <begin position="29"/>
        <end position="50"/>
    </location>
</feature>
<evidence type="ECO:0000256" key="10">
    <source>
        <dbReference type="SAM" id="Phobius"/>
    </source>
</evidence>
<evidence type="ECO:0000256" key="5">
    <source>
        <dbReference type="ARBA" id="ARBA00022989"/>
    </source>
</evidence>